<dbReference type="AlphaFoldDB" id="A0A9W6RR40"/>
<protein>
    <recommendedName>
        <fullName evidence="4">Sugar ABC transporter substrate-binding protein</fullName>
    </recommendedName>
</protein>
<dbReference type="PROSITE" id="PS51257">
    <property type="entry name" value="PROKAR_LIPOPROTEIN"/>
    <property type="match status" value="1"/>
</dbReference>
<feature type="signal peptide" evidence="1">
    <location>
        <begin position="1"/>
        <end position="20"/>
    </location>
</feature>
<dbReference type="CDD" id="cd13585">
    <property type="entry name" value="PBP2_TMBP_like"/>
    <property type="match status" value="1"/>
</dbReference>
<dbReference type="PANTHER" id="PTHR43649:SF30">
    <property type="entry name" value="ABC TRANSPORTER SUBSTRATE-BINDING PROTEIN"/>
    <property type="match status" value="1"/>
</dbReference>
<dbReference type="InterPro" id="IPR006059">
    <property type="entry name" value="SBP"/>
</dbReference>
<comment type="caution">
    <text evidence="2">The sequence shown here is derived from an EMBL/GenBank/DDBJ whole genome shotgun (WGS) entry which is preliminary data.</text>
</comment>
<accession>A0A9W6RR40</accession>
<feature type="chain" id="PRO_5040906720" description="Sugar ABC transporter substrate-binding protein" evidence="1">
    <location>
        <begin position="21"/>
        <end position="435"/>
    </location>
</feature>
<proteinExistence type="predicted"/>
<dbReference type="Proteomes" id="UP001165135">
    <property type="component" value="Unassembled WGS sequence"/>
</dbReference>
<dbReference type="PANTHER" id="PTHR43649">
    <property type="entry name" value="ARABINOSE-BINDING PROTEIN-RELATED"/>
    <property type="match status" value="1"/>
</dbReference>
<dbReference type="Pfam" id="PF01547">
    <property type="entry name" value="SBP_bac_1"/>
    <property type="match status" value="1"/>
</dbReference>
<keyword evidence="1" id="KW-0732">Signal</keyword>
<evidence type="ECO:0000256" key="1">
    <source>
        <dbReference type="SAM" id="SignalP"/>
    </source>
</evidence>
<dbReference type="InterPro" id="IPR050490">
    <property type="entry name" value="Bact_solute-bd_prot1"/>
</dbReference>
<evidence type="ECO:0000313" key="3">
    <source>
        <dbReference type="Proteomes" id="UP001165135"/>
    </source>
</evidence>
<sequence>MRRRLRSVAAVAAAAVIGLAAGCSGGGSSDSGKPVKLKFLSLAWQKDSLAANKRLVAEWNKENPKIQVQYVQGSWDNVNDQLVTSFEGGDPPDVIHDDSSALAGFASQGYLTDLTKLLPAGLKSDIPQAAWGTATFAGQGGGDQGIYGVPFLQESQVILANKKLLDDAGVKVPTVDAPWTWDQFQQISKKLTSGKRFGVAWALKSPVNRVLNLSLNYGGTFFQTSGGKTTVKVGPQEREVLQRIHDQLYKDKSADPSALGMGTADPLPGFYAGKYAMLPASIYMRQQVIEQAPKNFEWVTIPPLKGQTTQQGEIAQTLSVAADSKHPKEAVKFISWFLNGQHQVELAKGDWLIPTSQTAAKDPSLNTSKDGWDIATASAKSLILAPYLKVDGYDEFKTKVATPALQSYFANKISIDQLAQKLTGDGDKVLARYQH</sequence>
<name>A0A9W6RR40_9ACTN</name>
<organism evidence="2 3">
    <name type="scientific">Actinoallomurus iriomotensis</name>
    <dbReference type="NCBI Taxonomy" id="478107"/>
    <lineage>
        <taxon>Bacteria</taxon>
        <taxon>Bacillati</taxon>
        <taxon>Actinomycetota</taxon>
        <taxon>Actinomycetes</taxon>
        <taxon>Streptosporangiales</taxon>
        <taxon>Thermomonosporaceae</taxon>
        <taxon>Actinoallomurus</taxon>
    </lineage>
</organism>
<dbReference type="SUPFAM" id="SSF53850">
    <property type="entry name" value="Periplasmic binding protein-like II"/>
    <property type="match status" value="1"/>
</dbReference>
<dbReference type="Gene3D" id="3.40.190.10">
    <property type="entry name" value="Periplasmic binding protein-like II"/>
    <property type="match status" value="1"/>
</dbReference>
<dbReference type="EMBL" id="BSTJ01000014">
    <property type="protein sequence ID" value="GLY80401.1"/>
    <property type="molecule type" value="Genomic_DNA"/>
</dbReference>
<gene>
    <name evidence="2" type="ORF">Airi01_086680</name>
</gene>
<evidence type="ECO:0000313" key="2">
    <source>
        <dbReference type="EMBL" id="GLY80401.1"/>
    </source>
</evidence>
<evidence type="ECO:0008006" key="4">
    <source>
        <dbReference type="Google" id="ProtNLM"/>
    </source>
</evidence>
<dbReference type="RefSeq" id="WP_285633263.1">
    <property type="nucleotide sequence ID" value="NZ_BSTJ01000014.1"/>
</dbReference>
<reference evidence="2" key="1">
    <citation type="submission" date="2023-03" db="EMBL/GenBank/DDBJ databases">
        <title>Actinoallomurus iriomotensis NBRC 103681.</title>
        <authorList>
            <person name="Ichikawa N."/>
            <person name="Sato H."/>
            <person name="Tonouchi N."/>
        </authorList>
    </citation>
    <scope>NUCLEOTIDE SEQUENCE</scope>
    <source>
        <strain evidence="2">NBRC 103681</strain>
    </source>
</reference>